<protein>
    <submittedName>
        <fullName evidence="1">Uncharacterized protein</fullName>
    </submittedName>
</protein>
<name>A0A9D2R676_9FIRM</name>
<gene>
    <name evidence="1" type="ORF">H9911_03000</name>
</gene>
<comment type="caution">
    <text evidence="1">The sequence shown here is derived from an EMBL/GenBank/DDBJ whole genome shotgun (WGS) entry which is preliminary data.</text>
</comment>
<dbReference type="EMBL" id="DWUV01000057">
    <property type="protein sequence ID" value="HJD33496.1"/>
    <property type="molecule type" value="Genomic_DNA"/>
</dbReference>
<proteinExistence type="predicted"/>
<evidence type="ECO:0000313" key="1">
    <source>
        <dbReference type="EMBL" id="HJD33496.1"/>
    </source>
</evidence>
<evidence type="ECO:0000313" key="2">
    <source>
        <dbReference type="Proteomes" id="UP000823897"/>
    </source>
</evidence>
<dbReference type="Proteomes" id="UP000823897">
    <property type="component" value="Unassembled WGS sequence"/>
</dbReference>
<dbReference type="AlphaFoldDB" id="A0A9D2R676"/>
<accession>A0A9D2R676</accession>
<reference evidence="1" key="2">
    <citation type="submission" date="2021-04" db="EMBL/GenBank/DDBJ databases">
        <authorList>
            <person name="Gilroy R."/>
        </authorList>
    </citation>
    <scope>NUCLEOTIDE SEQUENCE</scope>
    <source>
        <strain evidence="1">ChiGjej3B3-11674</strain>
    </source>
</reference>
<reference evidence="1" key="1">
    <citation type="journal article" date="2021" name="PeerJ">
        <title>Extensive microbial diversity within the chicken gut microbiome revealed by metagenomics and culture.</title>
        <authorList>
            <person name="Gilroy R."/>
            <person name="Ravi A."/>
            <person name="Getino M."/>
            <person name="Pursley I."/>
            <person name="Horton D.L."/>
            <person name="Alikhan N.F."/>
            <person name="Baker D."/>
            <person name="Gharbi K."/>
            <person name="Hall N."/>
            <person name="Watson M."/>
            <person name="Adriaenssens E.M."/>
            <person name="Foster-Nyarko E."/>
            <person name="Jarju S."/>
            <person name="Secka A."/>
            <person name="Antonio M."/>
            <person name="Oren A."/>
            <person name="Chaudhuri R.R."/>
            <person name="La Ragione R."/>
            <person name="Hildebrand F."/>
            <person name="Pallen M.J."/>
        </authorList>
    </citation>
    <scope>NUCLEOTIDE SEQUENCE</scope>
    <source>
        <strain evidence="1">ChiGjej3B3-11674</strain>
    </source>
</reference>
<organism evidence="1 2">
    <name type="scientific">Candidatus Mediterraneibacter tabaqchaliae</name>
    <dbReference type="NCBI Taxonomy" id="2838689"/>
    <lineage>
        <taxon>Bacteria</taxon>
        <taxon>Bacillati</taxon>
        <taxon>Bacillota</taxon>
        <taxon>Clostridia</taxon>
        <taxon>Lachnospirales</taxon>
        <taxon>Lachnospiraceae</taxon>
        <taxon>Mediterraneibacter</taxon>
    </lineage>
</organism>
<sequence length="83" mass="9125">MKAGYEKPMIEFDEYELDSAIAAGCTTIISLAPMPYDGHAICEEYAQPLSIMSRSSVPQPDNWNDSTSCTCYYSSGEIPMLTS</sequence>